<accession>A0A4Y2RZ00</accession>
<protein>
    <submittedName>
        <fullName evidence="1">Uncharacterized protein</fullName>
    </submittedName>
</protein>
<evidence type="ECO:0000313" key="2">
    <source>
        <dbReference type="Proteomes" id="UP000499080"/>
    </source>
</evidence>
<sequence length="96" mass="11013">MAIFTQQSTCATSMFGKVKRSLIDHQYIVVTSERPLLFGKKHSQVAVPPQQSLLERPFVRKGNTSLSDHPYSVVTYLNDPLIVEREHFNKWPSLLQ</sequence>
<organism evidence="1 2">
    <name type="scientific">Araneus ventricosus</name>
    <name type="common">Orbweaver spider</name>
    <name type="synonym">Epeira ventricosa</name>
    <dbReference type="NCBI Taxonomy" id="182803"/>
    <lineage>
        <taxon>Eukaryota</taxon>
        <taxon>Metazoa</taxon>
        <taxon>Ecdysozoa</taxon>
        <taxon>Arthropoda</taxon>
        <taxon>Chelicerata</taxon>
        <taxon>Arachnida</taxon>
        <taxon>Araneae</taxon>
        <taxon>Araneomorphae</taxon>
        <taxon>Entelegynae</taxon>
        <taxon>Araneoidea</taxon>
        <taxon>Araneidae</taxon>
        <taxon>Araneus</taxon>
    </lineage>
</organism>
<proteinExistence type="predicted"/>
<name>A0A4Y2RZ00_ARAVE</name>
<dbReference type="AlphaFoldDB" id="A0A4Y2RZ00"/>
<dbReference type="Proteomes" id="UP000499080">
    <property type="component" value="Unassembled WGS sequence"/>
</dbReference>
<gene>
    <name evidence="1" type="ORF">AVEN_131152_1</name>
</gene>
<dbReference type="EMBL" id="BGPR01018951">
    <property type="protein sequence ID" value="GBN80566.1"/>
    <property type="molecule type" value="Genomic_DNA"/>
</dbReference>
<evidence type="ECO:0000313" key="1">
    <source>
        <dbReference type="EMBL" id="GBN80566.1"/>
    </source>
</evidence>
<comment type="caution">
    <text evidence="1">The sequence shown here is derived from an EMBL/GenBank/DDBJ whole genome shotgun (WGS) entry which is preliminary data.</text>
</comment>
<keyword evidence="2" id="KW-1185">Reference proteome</keyword>
<reference evidence="1 2" key="1">
    <citation type="journal article" date="2019" name="Sci. Rep.">
        <title>Orb-weaving spider Araneus ventricosus genome elucidates the spidroin gene catalogue.</title>
        <authorList>
            <person name="Kono N."/>
            <person name="Nakamura H."/>
            <person name="Ohtoshi R."/>
            <person name="Moran D.A.P."/>
            <person name="Shinohara A."/>
            <person name="Yoshida Y."/>
            <person name="Fujiwara M."/>
            <person name="Mori M."/>
            <person name="Tomita M."/>
            <person name="Arakawa K."/>
        </authorList>
    </citation>
    <scope>NUCLEOTIDE SEQUENCE [LARGE SCALE GENOMIC DNA]</scope>
</reference>